<dbReference type="InterPro" id="IPR023353">
    <property type="entry name" value="LemA-like_dom_sf"/>
</dbReference>
<dbReference type="PROSITE" id="PS51257">
    <property type="entry name" value="PROKAR_LIPOPROTEIN"/>
    <property type="match status" value="1"/>
</dbReference>
<accession>A0A9D1ILN7</accession>
<comment type="subcellular location">
    <subcellularLocation>
        <location evidence="1">Membrane</location>
        <topology evidence="1">Single-pass membrane protein</topology>
    </subcellularLocation>
</comment>
<evidence type="ECO:0000256" key="3">
    <source>
        <dbReference type="ARBA" id="ARBA00022692"/>
    </source>
</evidence>
<evidence type="ECO:0000313" key="7">
    <source>
        <dbReference type="Proteomes" id="UP000824076"/>
    </source>
</evidence>
<evidence type="ECO:0000256" key="1">
    <source>
        <dbReference type="ARBA" id="ARBA00004167"/>
    </source>
</evidence>
<gene>
    <name evidence="6" type="ORF">IAD18_00330</name>
</gene>
<dbReference type="Proteomes" id="UP000824076">
    <property type="component" value="Unassembled WGS sequence"/>
</dbReference>
<dbReference type="Pfam" id="PF04011">
    <property type="entry name" value="LemA"/>
    <property type="match status" value="1"/>
</dbReference>
<dbReference type="AlphaFoldDB" id="A0A9D1ILN7"/>
<organism evidence="6 7">
    <name type="scientific">Candidatus Limisoma intestinavium</name>
    <dbReference type="NCBI Taxonomy" id="2840856"/>
    <lineage>
        <taxon>Bacteria</taxon>
        <taxon>Pseudomonadati</taxon>
        <taxon>Bacteroidota</taxon>
        <taxon>Bacteroidia</taxon>
        <taxon>Bacteroidales</taxon>
        <taxon>Candidatus Limisoma</taxon>
    </lineage>
</organism>
<dbReference type="SUPFAM" id="SSF140478">
    <property type="entry name" value="LemA-like"/>
    <property type="match status" value="1"/>
</dbReference>
<sequence length="199" mass="21748">MKGNKTLWIVLGTVVLLLVVVGGCTATSYNSFVKKNNEVENAWGKVQTAYQRRADLVPNLVNTVKGAAAHEQNTLKAVTDARAKVGSLNISADQLNEETLKQFQEAQDELSGALKSLIAVGESYPNIKATENFLGLQTQLEGTENRIATARMDYTNAVKDYNNSVMKFPSNIIAGWFGFEKKPQFQASEAAQSAPEVEF</sequence>
<proteinExistence type="inferred from homology"/>
<dbReference type="GO" id="GO:0016020">
    <property type="term" value="C:membrane"/>
    <property type="evidence" value="ECO:0007669"/>
    <property type="project" value="UniProtKB-SubCell"/>
</dbReference>
<evidence type="ECO:0000256" key="2">
    <source>
        <dbReference type="ARBA" id="ARBA00008854"/>
    </source>
</evidence>
<keyword evidence="4" id="KW-1133">Transmembrane helix</keyword>
<evidence type="ECO:0000256" key="4">
    <source>
        <dbReference type="ARBA" id="ARBA00022989"/>
    </source>
</evidence>
<reference evidence="6" key="1">
    <citation type="submission" date="2020-10" db="EMBL/GenBank/DDBJ databases">
        <authorList>
            <person name="Gilroy R."/>
        </authorList>
    </citation>
    <scope>NUCLEOTIDE SEQUENCE</scope>
    <source>
        <strain evidence="6">17073</strain>
    </source>
</reference>
<evidence type="ECO:0000313" key="6">
    <source>
        <dbReference type="EMBL" id="HIU38099.1"/>
    </source>
</evidence>
<comment type="caution">
    <text evidence="6">The sequence shown here is derived from an EMBL/GenBank/DDBJ whole genome shotgun (WGS) entry which is preliminary data.</text>
</comment>
<dbReference type="EMBL" id="DVMS01000010">
    <property type="protein sequence ID" value="HIU38099.1"/>
    <property type="molecule type" value="Genomic_DNA"/>
</dbReference>
<dbReference type="InterPro" id="IPR007156">
    <property type="entry name" value="MamQ_LemA"/>
</dbReference>
<comment type="similarity">
    <text evidence="2">Belongs to the LemA family.</text>
</comment>
<reference evidence="6" key="2">
    <citation type="journal article" date="2021" name="PeerJ">
        <title>Extensive microbial diversity within the chicken gut microbiome revealed by metagenomics and culture.</title>
        <authorList>
            <person name="Gilroy R."/>
            <person name="Ravi A."/>
            <person name="Getino M."/>
            <person name="Pursley I."/>
            <person name="Horton D.L."/>
            <person name="Alikhan N.F."/>
            <person name="Baker D."/>
            <person name="Gharbi K."/>
            <person name="Hall N."/>
            <person name="Watson M."/>
            <person name="Adriaenssens E.M."/>
            <person name="Foster-Nyarko E."/>
            <person name="Jarju S."/>
            <person name="Secka A."/>
            <person name="Antonio M."/>
            <person name="Oren A."/>
            <person name="Chaudhuri R.R."/>
            <person name="La Ragione R."/>
            <person name="Hildebrand F."/>
            <person name="Pallen M.J."/>
        </authorList>
    </citation>
    <scope>NUCLEOTIDE SEQUENCE</scope>
    <source>
        <strain evidence="6">17073</strain>
    </source>
</reference>
<keyword evidence="5" id="KW-0472">Membrane</keyword>
<dbReference type="PANTHER" id="PTHR34478">
    <property type="entry name" value="PROTEIN LEMA"/>
    <property type="match status" value="1"/>
</dbReference>
<evidence type="ECO:0000256" key="5">
    <source>
        <dbReference type="ARBA" id="ARBA00023136"/>
    </source>
</evidence>
<keyword evidence="3" id="KW-0812">Transmembrane</keyword>
<dbReference type="PANTHER" id="PTHR34478:SF2">
    <property type="entry name" value="MEMBRANE PROTEIN"/>
    <property type="match status" value="1"/>
</dbReference>
<protein>
    <submittedName>
        <fullName evidence="6">LemA family protein</fullName>
    </submittedName>
</protein>
<name>A0A9D1ILN7_9BACT</name>
<dbReference type="Gene3D" id="1.20.1440.20">
    <property type="entry name" value="LemA-like domain"/>
    <property type="match status" value="1"/>
</dbReference>